<proteinExistence type="predicted"/>
<sequence>MDEPMSFFRNREAIESRRRKQKRIFIDERAIFYLNLHIHCAVGIDNPTLYPTVSRRHYFVRFWVKPDEGERFTTNTVEGRLDPCWNQKGMILLGNTCDDYDFLYVEVVREGPSVEPETSDCYTVVGRANVPLPMEVNAAKTESIGLVRFKDGEVKGEGFIVLSMELQKRTLSPRYLFG</sequence>
<accession>A0ACB9L6Z9</accession>
<evidence type="ECO:0000313" key="2">
    <source>
        <dbReference type="Proteomes" id="UP000828941"/>
    </source>
</evidence>
<dbReference type="EMBL" id="CM039437">
    <property type="protein sequence ID" value="KAI4305515.1"/>
    <property type="molecule type" value="Genomic_DNA"/>
</dbReference>
<evidence type="ECO:0000313" key="1">
    <source>
        <dbReference type="EMBL" id="KAI4305515.1"/>
    </source>
</evidence>
<name>A0ACB9L6Z9_BAUVA</name>
<organism evidence="1 2">
    <name type="scientific">Bauhinia variegata</name>
    <name type="common">Purple orchid tree</name>
    <name type="synonym">Phanera variegata</name>
    <dbReference type="NCBI Taxonomy" id="167791"/>
    <lineage>
        <taxon>Eukaryota</taxon>
        <taxon>Viridiplantae</taxon>
        <taxon>Streptophyta</taxon>
        <taxon>Embryophyta</taxon>
        <taxon>Tracheophyta</taxon>
        <taxon>Spermatophyta</taxon>
        <taxon>Magnoliopsida</taxon>
        <taxon>eudicotyledons</taxon>
        <taxon>Gunneridae</taxon>
        <taxon>Pentapetalae</taxon>
        <taxon>rosids</taxon>
        <taxon>fabids</taxon>
        <taxon>Fabales</taxon>
        <taxon>Fabaceae</taxon>
        <taxon>Cercidoideae</taxon>
        <taxon>Cercideae</taxon>
        <taxon>Bauhiniinae</taxon>
        <taxon>Bauhinia</taxon>
    </lineage>
</organism>
<keyword evidence="2" id="KW-1185">Reference proteome</keyword>
<gene>
    <name evidence="1" type="ORF">L6164_028877</name>
</gene>
<reference evidence="1 2" key="1">
    <citation type="journal article" date="2022" name="DNA Res.">
        <title>Chromosomal-level genome assembly of the orchid tree Bauhinia variegata (Leguminosae; Cercidoideae) supports the allotetraploid origin hypothesis of Bauhinia.</title>
        <authorList>
            <person name="Zhong Y."/>
            <person name="Chen Y."/>
            <person name="Zheng D."/>
            <person name="Pang J."/>
            <person name="Liu Y."/>
            <person name="Luo S."/>
            <person name="Meng S."/>
            <person name="Qian L."/>
            <person name="Wei D."/>
            <person name="Dai S."/>
            <person name="Zhou R."/>
        </authorList>
    </citation>
    <scope>NUCLEOTIDE SEQUENCE [LARGE SCALE GENOMIC DNA]</scope>
    <source>
        <strain evidence="1">BV-YZ2020</strain>
    </source>
</reference>
<comment type="caution">
    <text evidence="1">The sequence shown here is derived from an EMBL/GenBank/DDBJ whole genome shotgun (WGS) entry which is preliminary data.</text>
</comment>
<dbReference type="Proteomes" id="UP000828941">
    <property type="component" value="Chromosome 12"/>
</dbReference>
<protein>
    <submittedName>
        <fullName evidence="1">Uncharacterized protein</fullName>
    </submittedName>
</protein>